<keyword evidence="2" id="KW-1185">Reference proteome</keyword>
<dbReference type="Proteomes" id="UP000657918">
    <property type="component" value="Unassembled WGS sequence"/>
</dbReference>
<dbReference type="AlphaFoldDB" id="A0A835MVE3"/>
<evidence type="ECO:0000313" key="1">
    <source>
        <dbReference type="EMBL" id="KAF9674886.1"/>
    </source>
</evidence>
<proteinExistence type="predicted"/>
<name>A0A835MVE3_9ROSI</name>
<accession>A0A835MVE3</accession>
<organism evidence="1 2">
    <name type="scientific">Salix dunnii</name>
    <dbReference type="NCBI Taxonomy" id="1413687"/>
    <lineage>
        <taxon>Eukaryota</taxon>
        <taxon>Viridiplantae</taxon>
        <taxon>Streptophyta</taxon>
        <taxon>Embryophyta</taxon>
        <taxon>Tracheophyta</taxon>
        <taxon>Spermatophyta</taxon>
        <taxon>Magnoliopsida</taxon>
        <taxon>eudicotyledons</taxon>
        <taxon>Gunneridae</taxon>
        <taxon>Pentapetalae</taxon>
        <taxon>rosids</taxon>
        <taxon>fabids</taxon>
        <taxon>Malpighiales</taxon>
        <taxon>Salicaceae</taxon>
        <taxon>Saliceae</taxon>
        <taxon>Salix</taxon>
    </lineage>
</organism>
<sequence length="167" mass="18392">MEPLDVIPTYSNPGILSQQLLAVPELYQITLSMLPRYIIKQKPLILSVQNLSNTNLLQSYFNSPPITAYKDGPTSAARSTSVASRHASWTLQTTIVMDLVSVLLWSIYKLLSRAAMTFNSSSNDIFLGLYDPGGPDLDSAPCVSMISHSRSSFTFAISFLNYSIPSH</sequence>
<dbReference type="EMBL" id="JADGMS010000010">
    <property type="protein sequence ID" value="KAF9674886.1"/>
    <property type="molecule type" value="Genomic_DNA"/>
</dbReference>
<gene>
    <name evidence="1" type="ORF">SADUNF_Sadunf10G0173800</name>
</gene>
<evidence type="ECO:0000313" key="2">
    <source>
        <dbReference type="Proteomes" id="UP000657918"/>
    </source>
</evidence>
<protein>
    <submittedName>
        <fullName evidence="1">Uncharacterized protein</fullName>
    </submittedName>
</protein>
<reference evidence="1 2" key="1">
    <citation type="submission" date="2020-10" db="EMBL/GenBank/DDBJ databases">
        <title>Plant Genome Project.</title>
        <authorList>
            <person name="Zhang R.-G."/>
        </authorList>
    </citation>
    <scope>NUCLEOTIDE SEQUENCE [LARGE SCALE GENOMIC DNA]</scope>
    <source>
        <strain evidence="1">FAFU-HL-1</strain>
        <tissue evidence="1">Leaf</tissue>
    </source>
</reference>
<comment type="caution">
    <text evidence="1">The sequence shown here is derived from an EMBL/GenBank/DDBJ whole genome shotgun (WGS) entry which is preliminary data.</text>
</comment>